<gene>
    <name evidence="8" type="ORF">QJS10_CPB15g00957</name>
</gene>
<dbReference type="SMART" id="SM00338">
    <property type="entry name" value="BRLZ"/>
    <property type="match status" value="1"/>
</dbReference>
<dbReference type="GO" id="GO:0003700">
    <property type="term" value="F:DNA-binding transcription factor activity"/>
    <property type="evidence" value="ECO:0007669"/>
    <property type="project" value="InterPro"/>
</dbReference>
<evidence type="ECO:0000256" key="6">
    <source>
        <dbReference type="SAM" id="Coils"/>
    </source>
</evidence>
<dbReference type="Proteomes" id="UP001180020">
    <property type="component" value="Unassembled WGS sequence"/>
</dbReference>
<dbReference type="FunFam" id="1.20.5.170:FF:000020">
    <property type="entry name" value="BZIP transcription factor"/>
    <property type="match status" value="1"/>
</dbReference>
<dbReference type="PROSITE" id="PS00036">
    <property type="entry name" value="BZIP_BASIC"/>
    <property type="match status" value="1"/>
</dbReference>
<evidence type="ECO:0000256" key="5">
    <source>
        <dbReference type="ARBA" id="ARBA00023242"/>
    </source>
</evidence>
<dbReference type="CDD" id="cd14702">
    <property type="entry name" value="bZIP_plant_GBF1"/>
    <property type="match status" value="1"/>
</dbReference>
<keyword evidence="4" id="KW-0804">Transcription</keyword>
<comment type="caution">
    <text evidence="8">The sequence shown here is derived from an EMBL/GenBank/DDBJ whole genome shotgun (WGS) entry which is preliminary data.</text>
</comment>
<dbReference type="InterPro" id="IPR044521">
    <property type="entry name" value="AtbZIP8/43"/>
</dbReference>
<evidence type="ECO:0000256" key="2">
    <source>
        <dbReference type="ARBA" id="ARBA00023015"/>
    </source>
</evidence>
<dbReference type="PANTHER" id="PTHR46324:SF26">
    <property type="entry name" value="OS02G0728001 PROTEIN"/>
    <property type="match status" value="1"/>
</dbReference>
<evidence type="ECO:0000256" key="4">
    <source>
        <dbReference type="ARBA" id="ARBA00023163"/>
    </source>
</evidence>
<evidence type="ECO:0000256" key="3">
    <source>
        <dbReference type="ARBA" id="ARBA00023125"/>
    </source>
</evidence>
<sequence>MHPMNDIATLSYVEIMHPMHHHHHHNPLPTPSSYQPHQPEMSMIAAIDERRRRRMISNRESARRSRMRKQRHLDELWSQVLHLRSVHTHLLDRLNDAVDARDHVLRENAELRREASDLHRTLQGLRREGTDQAAVVTCNTAHLRAAAPCLDRNVVASMDLLH</sequence>
<dbReference type="PANTHER" id="PTHR46324">
    <property type="entry name" value="BASIC LEUCINE ZIPPER 43-RELATED"/>
    <property type="match status" value="1"/>
</dbReference>
<dbReference type="Gene3D" id="1.20.5.170">
    <property type="match status" value="1"/>
</dbReference>
<keyword evidence="5" id="KW-0539">Nucleus</keyword>
<dbReference type="InterPro" id="IPR046347">
    <property type="entry name" value="bZIP_sf"/>
</dbReference>
<protein>
    <recommendedName>
        <fullName evidence="7">BZIP domain-containing protein</fullName>
    </recommendedName>
</protein>
<evidence type="ECO:0000259" key="7">
    <source>
        <dbReference type="PROSITE" id="PS50217"/>
    </source>
</evidence>
<keyword evidence="3" id="KW-0238">DNA-binding</keyword>
<dbReference type="GO" id="GO:0005634">
    <property type="term" value="C:nucleus"/>
    <property type="evidence" value="ECO:0007669"/>
    <property type="project" value="UniProtKB-SubCell"/>
</dbReference>
<accession>A0AAV9D5X3</accession>
<keyword evidence="2" id="KW-0805">Transcription regulation</keyword>
<organism evidence="8 9">
    <name type="scientific">Acorus calamus</name>
    <name type="common">Sweet flag</name>
    <dbReference type="NCBI Taxonomy" id="4465"/>
    <lineage>
        <taxon>Eukaryota</taxon>
        <taxon>Viridiplantae</taxon>
        <taxon>Streptophyta</taxon>
        <taxon>Embryophyta</taxon>
        <taxon>Tracheophyta</taxon>
        <taxon>Spermatophyta</taxon>
        <taxon>Magnoliopsida</taxon>
        <taxon>Liliopsida</taxon>
        <taxon>Acoraceae</taxon>
        <taxon>Acorus</taxon>
    </lineage>
</organism>
<dbReference type="PROSITE" id="PS50217">
    <property type="entry name" value="BZIP"/>
    <property type="match status" value="1"/>
</dbReference>
<evidence type="ECO:0000313" key="8">
    <source>
        <dbReference type="EMBL" id="KAK1296199.1"/>
    </source>
</evidence>
<feature type="coiled-coil region" evidence="6">
    <location>
        <begin position="94"/>
        <end position="128"/>
    </location>
</feature>
<keyword evidence="6" id="KW-0175">Coiled coil</keyword>
<dbReference type="AlphaFoldDB" id="A0AAV9D5X3"/>
<dbReference type="GO" id="GO:0003677">
    <property type="term" value="F:DNA binding"/>
    <property type="evidence" value="ECO:0007669"/>
    <property type="project" value="UniProtKB-KW"/>
</dbReference>
<evidence type="ECO:0000256" key="1">
    <source>
        <dbReference type="ARBA" id="ARBA00004123"/>
    </source>
</evidence>
<keyword evidence="9" id="KW-1185">Reference proteome</keyword>
<dbReference type="EMBL" id="JAUJYO010000015">
    <property type="protein sequence ID" value="KAK1296199.1"/>
    <property type="molecule type" value="Genomic_DNA"/>
</dbReference>
<feature type="domain" description="BZIP" evidence="7">
    <location>
        <begin position="48"/>
        <end position="95"/>
    </location>
</feature>
<dbReference type="Pfam" id="PF00170">
    <property type="entry name" value="bZIP_1"/>
    <property type="match status" value="1"/>
</dbReference>
<proteinExistence type="predicted"/>
<evidence type="ECO:0000313" key="9">
    <source>
        <dbReference type="Proteomes" id="UP001180020"/>
    </source>
</evidence>
<dbReference type="InterPro" id="IPR045314">
    <property type="entry name" value="bZIP_plant_GBF1"/>
</dbReference>
<reference evidence="8" key="2">
    <citation type="submission" date="2023-06" db="EMBL/GenBank/DDBJ databases">
        <authorList>
            <person name="Ma L."/>
            <person name="Liu K.-W."/>
            <person name="Li Z."/>
            <person name="Hsiao Y.-Y."/>
            <person name="Qi Y."/>
            <person name="Fu T."/>
            <person name="Tang G."/>
            <person name="Zhang D."/>
            <person name="Sun W.-H."/>
            <person name="Liu D.-K."/>
            <person name="Li Y."/>
            <person name="Chen G.-Z."/>
            <person name="Liu X.-D."/>
            <person name="Liao X.-Y."/>
            <person name="Jiang Y.-T."/>
            <person name="Yu X."/>
            <person name="Hao Y."/>
            <person name="Huang J."/>
            <person name="Zhao X.-W."/>
            <person name="Ke S."/>
            <person name="Chen Y.-Y."/>
            <person name="Wu W.-L."/>
            <person name="Hsu J.-L."/>
            <person name="Lin Y.-F."/>
            <person name="Huang M.-D."/>
            <person name="Li C.-Y."/>
            <person name="Huang L."/>
            <person name="Wang Z.-W."/>
            <person name="Zhao X."/>
            <person name="Zhong W.-Y."/>
            <person name="Peng D.-H."/>
            <person name="Ahmad S."/>
            <person name="Lan S."/>
            <person name="Zhang J.-S."/>
            <person name="Tsai W.-C."/>
            <person name="Van De Peer Y."/>
            <person name="Liu Z.-J."/>
        </authorList>
    </citation>
    <scope>NUCLEOTIDE SEQUENCE</scope>
    <source>
        <strain evidence="8">CP</strain>
        <tissue evidence="8">Leaves</tissue>
    </source>
</reference>
<comment type="subcellular location">
    <subcellularLocation>
        <location evidence="1">Nucleus</location>
    </subcellularLocation>
</comment>
<dbReference type="InterPro" id="IPR004827">
    <property type="entry name" value="bZIP"/>
</dbReference>
<reference evidence="8" key="1">
    <citation type="journal article" date="2023" name="Nat. Commun.">
        <title>Diploid and tetraploid genomes of Acorus and the evolution of monocots.</title>
        <authorList>
            <person name="Ma L."/>
            <person name="Liu K.W."/>
            <person name="Li Z."/>
            <person name="Hsiao Y.Y."/>
            <person name="Qi Y."/>
            <person name="Fu T."/>
            <person name="Tang G.D."/>
            <person name="Zhang D."/>
            <person name="Sun W.H."/>
            <person name="Liu D.K."/>
            <person name="Li Y."/>
            <person name="Chen G.Z."/>
            <person name="Liu X.D."/>
            <person name="Liao X.Y."/>
            <person name="Jiang Y.T."/>
            <person name="Yu X."/>
            <person name="Hao Y."/>
            <person name="Huang J."/>
            <person name="Zhao X.W."/>
            <person name="Ke S."/>
            <person name="Chen Y.Y."/>
            <person name="Wu W.L."/>
            <person name="Hsu J.L."/>
            <person name="Lin Y.F."/>
            <person name="Huang M.D."/>
            <person name="Li C.Y."/>
            <person name="Huang L."/>
            <person name="Wang Z.W."/>
            <person name="Zhao X."/>
            <person name="Zhong W.Y."/>
            <person name="Peng D.H."/>
            <person name="Ahmad S."/>
            <person name="Lan S."/>
            <person name="Zhang J.S."/>
            <person name="Tsai W.C."/>
            <person name="Van de Peer Y."/>
            <person name="Liu Z.J."/>
        </authorList>
    </citation>
    <scope>NUCLEOTIDE SEQUENCE</scope>
    <source>
        <strain evidence="8">CP</strain>
    </source>
</reference>
<dbReference type="SUPFAM" id="SSF57959">
    <property type="entry name" value="Leucine zipper domain"/>
    <property type="match status" value="1"/>
</dbReference>
<name>A0AAV9D5X3_ACOCL</name>